<keyword evidence="4" id="KW-1015">Disulfide bond</keyword>
<dbReference type="InterPro" id="IPR043504">
    <property type="entry name" value="Peptidase_S1_PA_chymotrypsin"/>
</dbReference>
<sequence length="247" mass="27313">MPTECGKAFARGGFLGRIIGGHEATPHTWPWQISLQKYSQHYCGGSILSPEWILTAGHCCATNSRIIAGGHNIRTNEHRQQIRRIQSFTRHPDYYITDTAIYNDVALIRLSTPLQISNYVRPICLRREVPPEYMMCVITGWGFMEMATVLQQAMVPILPTKLCNSAGWYGASGGPVVDTMMMCAGYSEGGIDSCQGDSGGPLVCKFDGEWVLHGVASWGYGCAEAKQPGVYARVTNYLDWINQVTQL</sequence>
<dbReference type="OMA" id="NIVFHCH"/>
<evidence type="ECO:0000256" key="4">
    <source>
        <dbReference type="ARBA" id="ARBA00023157"/>
    </source>
</evidence>
<dbReference type="GO" id="GO:0006508">
    <property type="term" value="P:proteolysis"/>
    <property type="evidence" value="ECO:0007669"/>
    <property type="project" value="UniProtKB-KW"/>
</dbReference>
<proteinExistence type="predicted"/>
<evidence type="ECO:0000256" key="2">
    <source>
        <dbReference type="ARBA" id="ARBA00022801"/>
    </source>
</evidence>
<dbReference type="Pfam" id="PF00089">
    <property type="entry name" value="Trypsin"/>
    <property type="match status" value="1"/>
</dbReference>
<dbReference type="MEROPS" id="S01.233"/>
<dbReference type="EnsemblMetazoa" id="CapteT117696">
    <property type="protein sequence ID" value="CapteP117696"/>
    <property type="gene ID" value="CapteG117696"/>
</dbReference>
<dbReference type="SUPFAM" id="SSF50494">
    <property type="entry name" value="Trypsin-like serine proteases"/>
    <property type="match status" value="1"/>
</dbReference>
<dbReference type="AlphaFoldDB" id="R7TV35"/>
<dbReference type="PANTHER" id="PTHR24252:SF7">
    <property type="entry name" value="HYALIN"/>
    <property type="match status" value="1"/>
</dbReference>
<dbReference type="InterPro" id="IPR033116">
    <property type="entry name" value="TRYPSIN_SER"/>
</dbReference>
<dbReference type="OrthoDB" id="10012881at2759"/>
<evidence type="ECO:0000256" key="5">
    <source>
        <dbReference type="RuleBase" id="RU363034"/>
    </source>
</evidence>
<keyword evidence="9" id="KW-1185">Reference proteome</keyword>
<dbReference type="PROSITE" id="PS00135">
    <property type="entry name" value="TRYPSIN_SER"/>
    <property type="match status" value="1"/>
</dbReference>
<dbReference type="PRINTS" id="PR00722">
    <property type="entry name" value="CHYMOTRYPSIN"/>
</dbReference>
<dbReference type="HOGENOM" id="CLU_006842_0_4_1"/>
<dbReference type="Proteomes" id="UP000014760">
    <property type="component" value="Unassembled WGS sequence"/>
</dbReference>
<dbReference type="CDD" id="cd00190">
    <property type="entry name" value="Tryp_SPc"/>
    <property type="match status" value="1"/>
</dbReference>
<dbReference type="PROSITE" id="PS00134">
    <property type="entry name" value="TRYPSIN_HIS"/>
    <property type="match status" value="1"/>
</dbReference>
<reference evidence="7 9" key="2">
    <citation type="journal article" date="2013" name="Nature">
        <title>Insights into bilaterian evolution from three spiralian genomes.</title>
        <authorList>
            <person name="Simakov O."/>
            <person name="Marletaz F."/>
            <person name="Cho S.J."/>
            <person name="Edsinger-Gonzales E."/>
            <person name="Havlak P."/>
            <person name="Hellsten U."/>
            <person name="Kuo D.H."/>
            <person name="Larsson T."/>
            <person name="Lv J."/>
            <person name="Arendt D."/>
            <person name="Savage R."/>
            <person name="Osoegawa K."/>
            <person name="de Jong P."/>
            <person name="Grimwood J."/>
            <person name="Chapman J.A."/>
            <person name="Shapiro H."/>
            <person name="Aerts A."/>
            <person name="Otillar R.P."/>
            <person name="Terry A.Y."/>
            <person name="Boore J.L."/>
            <person name="Grigoriev I.V."/>
            <person name="Lindberg D.R."/>
            <person name="Seaver E.C."/>
            <person name="Weisblat D.A."/>
            <person name="Putnam N.H."/>
            <person name="Rokhsar D.S."/>
        </authorList>
    </citation>
    <scope>NUCLEOTIDE SEQUENCE</scope>
    <source>
        <strain evidence="7 9">I ESC-2004</strain>
    </source>
</reference>
<dbReference type="PANTHER" id="PTHR24252">
    <property type="entry name" value="ACROSIN-RELATED"/>
    <property type="match status" value="1"/>
</dbReference>
<gene>
    <name evidence="7" type="ORF">CAPTEDRAFT_117696</name>
</gene>
<feature type="domain" description="Peptidase S1" evidence="6">
    <location>
        <begin position="18"/>
        <end position="246"/>
    </location>
</feature>
<dbReference type="FunFam" id="2.40.10.10:FF:000003">
    <property type="entry name" value="Transmembrane serine protease 3"/>
    <property type="match status" value="1"/>
</dbReference>
<reference evidence="8" key="3">
    <citation type="submission" date="2015-06" db="UniProtKB">
        <authorList>
            <consortium name="EnsemblMetazoa"/>
        </authorList>
    </citation>
    <scope>IDENTIFICATION</scope>
</reference>
<name>R7TV35_CAPTE</name>
<evidence type="ECO:0000313" key="9">
    <source>
        <dbReference type="Proteomes" id="UP000014760"/>
    </source>
</evidence>
<accession>R7TV35</accession>
<dbReference type="InterPro" id="IPR001314">
    <property type="entry name" value="Peptidase_S1A"/>
</dbReference>
<keyword evidence="1 5" id="KW-0645">Protease</keyword>
<evidence type="ECO:0000256" key="3">
    <source>
        <dbReference type="ARBA" id="ARBA00022825"/>
    </source>
</evidence>
<reference evidence="9" key="1">
    <citation type="submission" date="2012-12" db="EMBL/GenBank/DDBJ databases">
        <authorList>
            <person name="Hellsten U."/>
            <person name="Grimwood J."/>
            <person name="Chapman J.A."/>
            <person name="Shapiro H."/>
            <person name="Aerts A."/>
            <person name="Otillar R.P."/>
            <person name="Terry A.Y."/>
            <person name="Boore J.L."/>
            <person name="Simakov O."/>
            <person name="Marletaz F."/>
            <person name="Cho S.-J."/>
            <person name="Edsinger-Gonzales E."/>
            <person name="Havlak P."/>
            <person name="Kuo D.-H."/>
            <person name="Larsson T."/>
            <person name="Lv J."/>
            <person name="Arendt D."/>
            <person name="Savage R."/>
            <person name="Osoegawa K."/>
            <person name="de Jong P."/>
            <person name="Lindberg D.R."/>
            <person name="Seaver E.C."/>
            <person name="Weisblat D.A."/>
            <person name="Putnam N.H."/>
            <person name="Grigoriev I.V."/>
            <person name="Rokhsar D.S."/>
        </authorList>
    </citation>
    <scope>NUCLEOTIDE SEQUENCE</scope>
    <source>
        <strain evidence="9">I ESC-2004</strain>
    </source>
</reference>
<dbReference type="InterPro" id="IPR009003">
    <property type="entry name" value="Peptidase_S1_PA"/>
</dbReference>
<dbReference type="EMBL" id="AMQN01011891">
    <property type="status" value="NOT_ANNOTATED_CDS"/>
    <property type="molecule type" value="Genomic_DNA"/>
</dbReference>
<evidence type="ECO:0000313" key="8">
    <source>
        <dbReference type="EnsemblMetazoa" id="CapteP117696"/>
    </source>
</evidence>
<keyword evidence="2 5" id="KW-0378">Hydrolase</keyword>
<dbReference type="InterPro" id="IPR001254">
    <property type="entry name" value="Trypsin_dom"/>
</dbReference>
<dbReference type="GO" id="GO:0004252">
    <property type="term" value="F:serine-type endopeptidase activity"/>
    <property type="evidence" value="ECO:0007669"/>
    <property type="project" value="InterPro"/>
</dbReference>
<dbReference type="EMBL" id="KB309161">
    <property type="protein sequence ID" value="ELT95306.1"/>
    <property type="molecule type" value="Genomic_DNA"/>
</dbReference>
<keyword evidence="3 5" id="KW-0720">Serine protease</keyword>
<organism evidence="7">
    <name type="scientific">Capitella teleta</name>
    <name type="common">Polychaete worm</name>
    <dbReference type="NCBI Taxonomy" id="283909"/>
    <lineage>
        <taxon>Eukaryota</taxon>
        <taxon>Metazoa</taxon>
        <taxon>Spiralia</taxon>
        <taxon>Lophotrochozoa</taxon>
        <taxon>Annelida</taxon>
        <taxon>Polychaeta</taxon>
        <taxon>Sedentaria</taxon>
        <taxon>Scolecida</taxon>
        <taxon>Capitellidae</taxon>
        <taxon>Capitella</taxon>
    </lineage>
</organism>
<dbReference type="PROSITE" id="PS50240">
    <property type="entry name" value="TRYPSIN_DOM"/>
    <property type="match status" value="1"/>
</dbReference>
<dbReference type="Gene3D" id="2.40.10.10">
    <property type="entry name" value="Trypsin-like serine proteases"/>
    <property type="match status" value="1"/>
</dbReference>
<dbReference type="STRING" id="283909.R7TV35"/>
<evidence type="ECO:0000256" key="1">
    <source>
        <dbReference type="ARBA" id="ARBA00022670"/>
    </source>
</evidence>
<evidence type="ECO:0000259" key="6">
    <source>
        <dbReference type="PROSITE" id="PS50240"/>
    </source>
</evidence>
<evidence type="ECO:0000313" key="7">
    <source>
        <dbReference type="EMBL" id="ELT95306.1"/>
    </source>
</evidence>
<dbReference type="SMART" id="SM00020">
    <property type="entry name" value="Tryp_SPc"/>
    <property type="match status" value="1"/>
</dbReference>
<protein>
    <recommendedName>
        <fullName evidence="6">Peptidase S1 domain-containing protein</fullName>
    </recommendedName>
</protein>
<dbReference type="InterPro" id="IPR018114">
    <property type="entry name" value="TRYPSIN_HIS"/>
</dbReference>